<organism evidence="6">
    <name type="scientific">marine sediment metagenome</name>
    <dbReference type="NCBI Taxonomy" id="412755"/>
    <lineage>
        <taxon>unclassified sequences</taxon>
        <taxon>metagenomes</taxon>
        <taxon>ecological metagenomes</taxon>
    </lineage>
</organism>
<gene>
    <name evidence="6" type="ORF">S06H3_13416</name>
</gene>
<keyword evidence="4" id="KW-0676">Redox-active center</keyword>
<dbReference type="CDD" id="cd02966">
    <property type="entry name" value="TlpA_like_family"/>
    <property type="match status" value="1"/>
</dbReference>
<evidence type="ECO:0000259" key="5">
    <source>
        <dbReference type="Pfam" id="PF00578"/>
    </source>
</evidence>
<keyword evidence="2" id="KW-0201">Cytochrome c-type biogenesis</keyword>
<evidence type="ECO:0000256" key="1">
    <source>
        <dbReference type="ARBA" id="ARBA00004196"/>
    </source>
</evidence>
<reference evidence="6" key="1">
    <citation type="journal article" date="2014" name="Front. Microbiol.">
        <title>High frequency of phylogenetically diverse reductive dehalogenase-homologous genes in deep subseafloor sedimentary metagenomes.</title>
        <authorList>
            <person name="Kawai M."/>
            <person name="Futagami T."/>
            <person name="Toyoda A."/>
            <person name="Takaki Y."/>
            <person name="Nishi S."/>
            <person name="Hori S."/>
            <person name="Arai W."/>
            <person name="Tsubouchi T."/>
            <person name="Morono Y."/>
            <person name="Uchiyama I."/>
            <person name="Ito T."/>
            <person name="Fujiyama A."/>
            <person name="Inagaki F."/>
            <person name="Takami H."/>
        </authorList>
    </citation>
    <scope>NUCLEOTIDE SEQUENCE</scope>
    <source>
        <strain evidence="6">Expedition CK06-06</strain>
    </source>
</reference>
<dbReference type="SUPFAM" id="SSF52833">
    <property type="entry name" value="Thioredoxin-like"/>
    <property type="match status" value="1"/>
</dbReference>
<sequence>AYEMPYIQQIYDEWSGKELVLLAINLGESSDKVTSFVESYNISFPVLLDTNKEAARCYYIQYIPTTFFIDRDGIIQDIEVGAFQSKEEIESSLSKLAITK</sequence>
<dbReference type="PANTHER" id="PTHR42852">
    <property type="entry name" value="THIOL:DISULFIDE INTERCHANGE PROTEIN DSBE"/>
    <property type="match status" value="1"/>
</dbReference>
<dbReference type="EMBL" id="BARV01006550">
    <property type="protein sequence ID" value="GAI14402.1"/>
    <property type="molecule type" value="Genomic_DNA"/>
</dbReference>
<comment type="subcellular location">
    <subcellularLocation>
        <location evidence="1">Cell envelope</location>
    </subcellularLocation>
</comment>
<evidence type="ECO:0000313" key="6">
    <source>
        <dbReference type="EMBL" id="GAI14402.1"/>
    </source>
</evidence>
<dbReference type="Gene3D" id="3.40.30.10">
    <property type="entry name" value="Glutaredoxin"/>
    <property type="match status" value="1"/>
</dbReference>
<accession>X1L4W2</accession>
<dbReference type="PANTHER" id="PTHR42852:SF6">
    <property type="entry name" value="THIOL:DISULFIDE INTERCHANGE PROTEIN DSBE"/>
    <property type="match status" value="1"/>
</dbReference>
<evidence type="ECO:0000256" key="4">
    <source>
        <dbReference type="ARBA" id="ARBA00023284"/>
    </source>
</evidence>
<evidence type="ECO:0000256" key="2">
    <source>
        <dbReference type="ARBA" id="ARBA00022748"/>
    </source>
</evidence>
<proteinExistence type="predicted"/>
<evidence type="ECO:0000256" key="3">
    <source>
        <dbReference type="ARBA" id="ARBA00023157"/>
    </source>
</evidence>
<keyword evidence="3" id="KW-1015">Disulfide bond</keyword>
<dbReference type="InterPro" id="IPR050553">
    <property type="entry name" value="Thioredoxin_ResA/DsbE_sf"/>
</dbReference>
<dbReference type="InterPro" id="IPR000866">
    <property type="entry name" value="AhpC/TSA"/>
</dbReference>
<comment type="caution">
    <text evidence="6">The sequence shown here is derived from an EMBL/GenBank/DDBJ whole genome shotgun (WGS) entry which is preliminary data.</text>
</comment>
<protein>
    <recommendedName>
        <fullName evidence="5">Alkyl hydroperoxide reductase subunit C/ Thiol specific antioxidant domain-containing protein</fullName>
    </recommendedName>
</protein>
<dbReference type="AlphaFoldDB" id="X1L4W2"/>
<dbReference type="Pfam" id="PF00578">
    <property type="entry name" value="AhpC-TSA"/>
    <property type="match status" value="1"/>
</dbReference>
<dbReference type="GO" id="GO:0016209">
    <property type="term" value="F:antioxidant activity"/>
    <property type="evidence" value="ECO:0007669"/>
    <property type="project" value="InterPro"/>
</dbReference>
<dbReference type="GO" id="GO:0030313">
    <property type="term" value="C:cell envelope"/>
    <property type="evidence" value="ECO:0007669"/>
    <property type="project" value="UniProtKB-SubCell"/>
</dbReference>
<dbReference type="GO" id="GO:0017004">
    <property type="term" value="P:cytochrome complex assembly"/>
    <property type="evidence" value="ECO:0007669"/>
    <property type="project" value="UniProtKB-KW"/>
</dbReference>
<feature type="domain" description="Alkyl hydroperoxide reductase subunit C/ Thiol specific antioxidant" evidence="5">
    <location>
        <begin position="3"/>
        <end position="77"/>
    </location>
</feature>
<dbReference type="InterPro" id="IPR036249">
    <property type="entry name" value="Thioredoxin-like_sf"/>
</dbReference>
<feature type="non-terminal residue" evidence="6">
    <location>
        <position position="1"/>
    </location>
</feature>
<dbReference type="GO" id="GO:0016491">
    <property type="term" value="F:oxidoreductase activity"/>
    <property type="evidence" value="ECO:0007669"/>
    <property type="project" value="InterPro"/>
</dbReference>
<name>X1L4W2_9ZZZZ</name>